<feature type="domain" description="Pilus formation protein N-terminal" evidence="4">
    <location>
        <begin position="91"/>
        <end position="156"/>
    </location>
</feature>
<evidence type="ECO:0000313" key="5">
    <source>
        <dbReference type="EMBL" id="RRS03727.1"/>
    </source>
</evidence>
<dbReference type="Pfam" id="PF00263">
    <property type="entry name" value="Secretin"/>
    <property type="match status" value="1"/>
</dbReference>
<dbReference type="InterPro" id="IPR050810">
    <property type="entry name" value="Bact_Secretion_Sys_Channel"/>
</dbReference>
<dbReference type="EMBL" id="RSED01000010">
    <property type="protein sequence ID" value="RRS03727.1"/>
    <property type="molecule type" value="Genomic_DNA"/>
</dbReference>
<dbReference type="Gene3D" id="2.30.30.40">
    <property type="entry name" value="SH3 Domains"/>
    <property type="match status" value="1"/>
</dbReference>
<keyword evidence="6" id="KW-1185">Reference proteome</keyword>
<dbReference type="AlphaFoldDB" id="A0A3R8YMF0"/>
<dbReference type="InterPro" id="IPR004846">
    <property type="entry name" value="T2SS/T3SS_dom"/>
</dbReference>
<accession>A0A3R8YMF0</accession>
<gene>
    <name evidence="5" type="ORF">EIP75_14150</name>
</gene>
<reference evidence="5 6" key="1">
    <citation type="submission" date="2018-12" db="EMBL/GenBank/DDBJ databases">
        <title>The whole draft genome of Aquabacterium sp. SJQ9.</title>
        <authorList>
            <person name="Sun L."/>
            <person name="Gao X."/>
            <person name="Chen W."/>
            <person name="Huang K."/>
        </authorList>
    </citation>
    <scope>NUCLEOTIDE SEQUENCE [LARGE SCALE GENOMIC DNA]</scope>
    <source>
        <strain evidence="5 6">SJQ9</strain>
    </source>
</reference>
<feature type="region of interest" description="Disordered" evidence="2">
    <location>
        <begin position="681"/>
        <end position="700"/>
    </location>
</feature>
<feature type="compositionally biased region" description="Low complexity" evidence="2">
    <location>
        <begin position="508"/>
        <end position="535"/>
    </location>
</feature>
<sequence length="764" mass="80854">MSLITSVISFGPRTMPLAAAVLWVGLWPFIDAAAQTQLSAPAPVPAATDDTKAPVNGFAETLTPRKRRPAQAKDVAYAPVKAIDDLGQIPEIEMFVGESRVLPAPGVGRIAVGNGRLLTAAALDKKEVLLFANEAGTSSLFIWNEDGRYQRLKINIVPGDTSRVGREIAAFLASIPGARASIVGDKVIVEGDRLSDLDLGKVKKLESTYPQLINFTNPRGYDKMVMIDVKVVEFPKSELQEYGLKWTPTGGGAVAAVWLPFRTGRNGPYQVNIPVSSGQSSLPITNPGEASTTLHRALNSAGALNIGLNMTLNLLAQEGKAAVLAEPQLSTRSGKEASFLAGGQIPYVVTSIEGNFVTFKDYGIKLDIEPYVDRDGYITADIESEVSSIDTSVSTPAGPGIKSRKTKSTFNVGSGQTIVLSGLLSRDFSNNVDKLPFLGDLPVLGALFRSKRYQNNETELVVFVTPSVIDHKTPELVDKVDKAKERLEKVLGPAPHLTEPLQPSQPVSTAAEPSQPAPPQEGAAQPTKPAVSPAPLAIPAPSPATTTVSTAPITAQPVAIEAKSLAGASLRVMLEGLALRSSPDLRSPMLMPLSQGAIVRQGQKRARGTYADAWRHVVVGNLEGWAAAQWLEPVRLEVLSAVPKGPGVQQAQGGKEVNAPVAAAAVKALSVAPAPAVKPTPLPASKEAASGSPQTGAPSTARYRVALPKLALRVSPDVNAMVLVQVPEGTVVEQSEQPPQGAWTPIRYADRQGWVASQWLERQP</sequence>
<proteinExistence type="inferred from homology"/>
<dbReference type="PANTHER" id="PTHR30332">
    <property type="entry name" value="PROBABLE GENERAL SECRETION PATHWAY PROTEIN D"/>
    <property type="match status" value="1"/>
</dbReference>
<evidence type="ECO:0000313" key="6">
    <source>
        <dbReference type="Proteomes" id="UP000269265"/>
    </source>
</evidence>
<dbReference type="GO" id="GO:0015627">
    <property type="term" value="C:type II protein secretion system complex"/>
    <property type="evidence" value="ECO:0007669"/>
    <property type="project" value="TreeGrafter"/>
</dbReference>
<protein>
    <submittedName>
        <fullName evidence="5">Type II and III secretion system protein</fullName>
    </submittedName>
</protein>
<evidence type="ECO:0000259" key="4">
    <source>
        <dbReference type="Pfam" id="PF13629"/>
    </source>
</evidence>
<name>A0A3R8YMF0_9BURK</name>
<feature type="region of interest" description="Disordered" evidence="2">
    <location>
        <begin position="491"/>
        <end position="548"/>
    </location>
</feature>
<evidence type="ECO:0000256" key="1">
    <source>
        <dbReference type="RuleBase" id="RU004003"/>
    </source>
</evidence>
<dbReference type="PRINTS" id="PR00811">
    <property type="entry name" value="BCTERIALGSPD"/>
</dbReference>
<dbReference type="Proteomes" id="UP000269265">
    <property type="component" value="Unassembled WGS sequence"/>
</dbReference>
<dbReference type="InterPro" id="IPR032789">
    <property type="entry name" value="T2SS-T3SS_pil_N"/>
</dbReference>
<comment type="caution">
    <text evidence="5">The sequence shown here is derived from an EMBL/GenBank/DDBJ whole genome shotgun (WGS) entry which is preliminary data.</text>
</comment>
<dbReference type="GO" id="GO:0009306">
    <property type="term" value="P:protein secretion"/>
    <property type="evidence" value="ECO:0007669"/>
    <property type="project" value="InterPro"/>
</dbReference>
<dbReference type="PANTHER" id="PTHR30332:SF17">
    <property type="entry name" value="TYPE IV PILIATION SYSTEM PROTEIN DR_0774-RELATED"/>
    <property type="match status" value="1"/>
</dbReference>
<dbReference type="Pfam" id="PF13629">
    <property type="entry name" value="T2SS-T3SS_pil_N"/>
    <property type="match status" value="1"/>
</dbReference>
<feature type="domain" description="Type II/III secretion system secretin-like" evidence="3">
    <location>
        <begin position="315"/>
        <end position="470"/>
    </location>
</feature>
<evidence type="ECO:0000256" key="2">
    <source>
        <dbReference type="SAM" id="MobiDB-lite"/>
    </source>
</evidence>
<evidence type="ECO:0000259" key="3">
    <source>
        <dbReference type="Pfam" id="PF00263"/>
    </source>
</evidence>
<dbReference type="InterPro" id="IPR001775">
    <property type="entry name" value="GspD/PilQ"/>
</dbReference>
<comment type="similarity">
    <text evidence="1">Belongs to the bacterial secretin family.</text>
</comment>
<organism evidence="5 6">
    <name type="scientific">Aquabacterium soli</name>
    <dbReference type="NCBI Taxonomy" id="2493092"/>
    <lineage>
        <taxon>Bacteria</taxon>
        <taxon>Pseudomonadati</taxon>
        <taxon>Pseudomonadota</taxon>
        <taxon>Betaproteobacteria</taxon>
        <taxon>Burkholderiales</taxon>
        <taxon>Aquabacterium</taxon>
    </lineage>
</organism>